<comment type="caution">
    <text evidence="2">The sequence shown here is derived from an EMBL/GenBank/DDBJ whole genome shotgun (WGS) entry which is preliminary data.</text>
</comment>
<dbReference type="AlphaFoldDB" id="A0AAD4H9C4"/>
<accession>A0AAD4H9C4</accession>
<dbReference type="EMBL" id="JAAAIL010000177">
    <property type="protein sequence ID" value="KAG0278697.1"/>
    <property type="molecule type" value="Genomic_DNA"/>
</dbReference>
<evidence type="ECO:0000313" key="2">
    <source>
        <dbReference type="EMBL" id="KAG0278697.1"/>
    </source>
</evidence>
<dbReference type="InterPro" id="IPR032675">
    <property type="entry name" value="LRR_dom_sf"/>
</dbReference>
<gene>
    <name evidence="2" type="ORF">BGZ95_003377</name>
</gene>
<feature type="coiled-coil region" evidence="1">
    <location>
        <begin position="228"/>
        <end position="255"/>
    </location>
</feature>
<dbReference type="Proteomes" id="UP001194580">
    <property type="component" value="Unassembled WGS sequence"/>
</dbReference>
<keyword evidence="1" id="KW-0175">Coiled coil</keyword>
<reference evidence="2" key="1">
    <citation type="journal article" date="2020" name="Fungal Divers.">
        <title>Resolving the Mortierellaceae phylogeny through synthesis of multi-gene phylogenetics and phylogenomics.</title>
        <authorList>
            <person name="Vandepol N."/>
            <person name="Liber J."/>
            <person name="Desiro A."/>
            <person name="Na H."/>
            <person name="Kennedy M."/>
            <person name="Barry K."/>
            <person name="Grigoriev I.V."/>
            <person name="Miller A.N."/>
            <person name="O'Donnell K."/>
            <person name="Stajich J.E."/>
            <person name="Bonito G."/>
        </authorList>
    </citation>
    <scope>NUCLEOTIDE SEQUENCE</scope>
    <source>
        <strain evidence="2">NRRL 28262</strain>
    </source>
</reference>
<keyword evidence="3" id="KW-1185">Reference proteome</keyword>
<sequence length="413" mass="46955">MSYFDSSSSRRQLGRDLKVLLSSCPALTDLTTRYVEFGGDHLKPFQQLCATRLQRVSFHDTLFSIDIDWNTVLSMPHLQELCMTTTVSGTTFPGIGFILQCPNLRSLRWSTPVQPDPECFKSIAEACPQLQAIELQQMALSDDVIATFLNSIKSTVTEVIITGIETVSSETELRFGSKAFDSLQQRHFSTLVVLDVGPKGYRVESGSLLQVLCSCPNLRELTGCRIWAVDIYDRLQQQQRRKQRQEQQQQQQQGNWVCRGLEVFKVKISVSLGPRASSLCEAVFSQFAKLLHLRVLHIGGEIRYTYQSIDEERAQRPKHYLRSRKEGGGLSLQLEYGLGHLAGLTRLEIVSVGGFAQELKREDVDWMKRWWKELRELEGELHPRKEVSEAIRWGLTGKSSVDLKKSLDRLGFV</sequence>
<dbReference type="Gene3D" id="3.80.10.10">
    <property type="entry name" value="Ribonuclease Inhibitor"/>
    <property type="match status" value="1"/>
</dbReference>
<dbReference type="SUPFAM" id="SSF52047">
    <property type="entry name" value="RNI-like"/>
    <property type="match status" value="1"/>
</dbReference>
<organism evidence="2 3">
    <name type="scientific">Linnemannia exigua</name>
    <dbReference type="NCBI Taxonomy" id="604196"/>
    <lineage>
        <taxon>Eukaryota</taxon>
        <taxon>Fungi</taxon>
        <taxon>Fungi incertae sedis</taxon>
        <taxon>Mucoromycota</taxon>
        <taxon>Mortierellomycotina</taxon>
        <taxon>Mortierellomycetes</taxon>
        <taxon>Mortierellales</taxon>
        <taxon>Mortierellaceae</taxon>
        <taxon>Linnemannia</taxon>
    </lineage>
</organism>
<evidence type="ECO:0000313" key="3">
    <source>
        <dbReference type="Proteomes" id="UP001194580"/>
    </source>
</evidence>
<evidence type="ECO:0008006" key="4">
    <source>
        <dbReference type="Google" id="ProtNLM"/>
    </source>
</evidence>
<proteinExistence type="predicted"/>
<evidence type="ECO:0000256" key="1">
    <source>
        <dbReference type="SAM" id="Coils"/>
    </source>
</evidence>
<name>A0AAD4H9C4_9FUNG</name>
<protein>
    <recommendedName>
        <fullName evidence="4">F-box protein</fullName>
    </recommendedName>
</protein>